<dbReference type="CDD" id="cd08977">
    <property type="entry name" value="SusD"/>
    <property type="match status" value="1"/>
</dbReference>
<feature type="chain" id="PRO_5041413238" description="Starch-binding associating with outer membrane" evidence="1">
    <location>
        <begin position="23"/>
        <end position="525"/>
    </location>
</feature>
<name>A0AA37QDD5_9BACT</name>
<keyword evidence="3" id="KW-1185">Reference proteome</keyword>
<organism evidence="2 3">
    <name type="scientific">Roseisolibacter agri</name>
    <dbReference type="NCBI Taxonomy" id="2014610"/>
    <lineage>
        <taxon>Bacteria</taxon>
        <taxon>Pseudomonadati</taxon>
        <taxon>Gemmatimonadota</taxon>
        <taxon>Gemmatimonadia</taxon>
        <taxon>Gemmatimonadales</taxon>
        <taxon>Gemmatimonadaceae</taxon>
        <taxon>Roseisolibacter</taxon>
    </lineage>
</organism>
<comment type="caution">
    <text evidence="2">The sequence shown here is derived from an EMBL/GenBank/DDBJ whole genome shotgun (WGS) entry which is preliminary data.</text>
</comment>
<dbReference type="Pfam" id="PF12771">
    <property type="entry name" value="SusD-like_2"/>
    <property type="match status" value="1"/>
</dbReference>
<reference evidence="2" key="1">
    <citation type="submission" date="2022-08" db="EMBL/GenBank/DDBJ databases">
        <title>Draft genome sequencing of Roseisolibacter agri AW1220.</title>
        <authorList>
            <person name="Tobiishi Y."/>
            <person name="Tonouchi A."/>
        </authorList>
    </citation>
    <scope>NUCLEOTIDE SEQUENCE</scope>
    <source>
        <strain evidence="2">AW1220</strain>
    </source>
</reference>
<feature type="signal peptide" evidence="1">
    <location>
        <begin position="1"/>
        <end position="22"/>
    </location>
</feature>
<sequence length="525" mass="59012">MMRLRIRSLALAAGLLTTAAVGCRDFLDVNDNPNAPQTVTANLYLPPMIHWMVTSPQFDGRFVGRYTQQVVLTGTIVSTWDRMGYDPSSDNGAQQWRDVYWSLGQNLVDMMNKAEAEQRWDLLGVGQILKAWGWQSLTDLHGEIIVKEAIDQSKFSFNYDTQEYAYQEVQRLLNEAIKNLQRTDGAVDQSYLARGDKLYNGDRSKWIKFAYGMLAMNLNHYSNKSSYKPADVIAAVDKSLASNADDALLTYPNTNNDDINFLGRTRNNFTSYRQTRFVVGLMDGTVFGAVDPRMTRMLSPSPDGQYRGLDPNVVGFGALTVAQQPNNLYGYPTTGGLQLPGRYLFDDKAKMAAMTYSQLQFVKAEAAYRAGDKATALAAYRNGVSSHIDFVNARNLDNNQNATQITAAEKAAFLADPRIVPTNPAQLTLTQIMSQKYIAQWMWGHNELWMDMRRYNYTGADPVTGQQVYPGFTIPTSLYPDNGGKVVQRIRPRYNSEYVWNRTGLEAVGALALDYHTKPLWITQP</sequence>
<dbReference type="EMBL" id="BRXS01000006">
    <property type="protein sequence ID" value="GLC27676.1"/>
    <property type="molecule type" value="Genomic_DNA"/>
</dbReference>
<dbReference type="InterPro" id="IPR041662">
    <property type="entry name" value="SusD-like_2"/>
</dbReference>
<dbReference type="RefSeq" id="WP_284352111.1">
    <property type="nucleotide sequence ID" value="NZ_BRXS01000006.1"/>
</dbReference>
<proteinExistence type="predicted"/>
<keyword evidence="1" id="KW-0732">Signal</keyword>
<evidence type="ECO:0008006" key="4">
    <source>
        <dbReference type="Google" id="ProtNLM"/>
    </source>
</evidence>
<dbReference type="InterPro" id="IPR011990">
    <property type="entry name" value="TPR-like_helical_dom_sf"/>
</dbReference>
<evidence type="ECO:0000313" key="3">
    <source>
        <dbReference type="Proteomes" id="UP001161325"/>
    </source>
</evidence>
<dbReference type="AlphaFoldDB" id="A0AA37QDD5"/>
<dbReference type="SUPFAM" id="SSF48452">
    <property type="entry name" value="TPR-like"/>
    <property type="match status" value="1"/>
</dbReference>
<dbReference type="Proteomes" id="UP001161325">
    <property type="component" value="Unassembled WGS sequence"/>
</dbReference>
<gene>
    <name evidence="2" type="ORF">rosag_41890</name>
</gene>
<protein>
    <recommendedName>
        <fullName evidence="4">Starch-binding associating with outer membrane</fullName>
    </recommendedName>
</protein>
<dbReference type="PROSITE" id="PS51257">
    <property type="entry name" value="PROKAR_LIPOPROTEIN"/>
    <property type="match status" value="1"/>
</dbReference>
<dbReference type="Gene3D" id="1.25.40.390">
    <property type="match status" value="1"/>
</dbReference>
<evidence type="ECO:0000313" key="2">
    <source>
        <dbReference type="EMBL" id="GLC27676.1"/>
    </source>
</evidence>
<accession>A0AA37QDD5</accession>
<evidence type="ECO:0000256" key="1">
    <source>
        <dbReference type="SAM" id="SignalP"/>
    </source>
</evidence>